<reference evidence="2" key="1">
    <citation type="submission" date="2022-08" db="EMBL/GenBank/DDBJ databases">
        <authorList>
            <person name="Gutierrez-Valencia J."/>
        </authorList>
    </citation>
    <scope>NUCLEOTIDE SEQUENCE</scope>
</reference>
<proteinExistence type="predicted"/>
<dbReference type="EMBL" id="CAMGYJ010000009">
    <property type="protein sequence ID" value="CAI0473375.1"/>
    <property type="molecule type" value="Genomic_DNA"/>
</dbReference>
<evidence type="ECO:0000259" key="1">
    <source>
        <dbReference type="Pfam" id="PF00931"/>
    </source>
</evidence>
<accession>A0AAV0PRI9</accession>
<dbReference type="SUPFAM" id="SSF52540">
    <property type="entry name" value="P-loop containing nucleoside triphosphate hydrolases"/>
    <property type="match status" value="1"/>
</dbReference>
<name>A0AAV0PRI9_9ROSI</name>
<sequence>MRIAKAILGSLLGKKPELDELSARLEEIYSIVSQLTYLLVLDDVWEADFSMREELLGSLGGGKAGHRILVTTHKKSVAAALLCSSEAHMFQLRPLSEERLVARYLSNTLFWDMMGNIILTLKSLHQLWDSASPRAREIDVARVSRAACDLPVKKVGLEFLGGSVSVADAAFPKLIELQISLDYLLIV</sequence>
<feature type="domain" description="NB-ARC" evidence="1">
    <location>
        <begin position="4"/>
        <end position="89"/>
    </location>
</feature>
<gene>
    <name evidence="2" type="ORF">LITE_LOCUS39608</name>
</gene>
<comment type="caution">
    <text evidence="2">The sequence shown here is derived from an EMBL/GenBank/DDBJ whole genome shotgun (WGS) entry which is preliminary data.</text>
</comment>
<dbReference type="Pfam" id="PF00931">
    <property type="entry name" value="NB-ARC"/>
    <property type="match status" value="1"/>
</dbReference>
<dbReference type="GO" id="GO:0043531">
    <property type="term" value="F:ADP binding"/>
    <property type="evidence" value="ECO:0007669"/>
    <property type="project" value="InterPro"/>
</dbReference>
<protein>
    <recommendedName>
        <fullName evidence="1">NB-ARC domain-containing protein</fullName>
    </recommendedName>
</protein>
<dbReference type="AlphaFoldDB" id="A0AAV0PRI9"/>
<evidence type="ECO:0000313" key="3">
    <source>
        <dbReference type="Proteomes" id="UP001154282"/>
    </source>
</evidence>
<organism evidence="2 3">
    <name type="scientific">Linum tenue</name>
    <dbReference type="NCBI Taxonomy" id="586396"/>
    <lineage>
        <taxon>Eukaryota</taxon>
        <taxon>Viridiplantae</taxon>
        <taxon>Streptophyta</taxon>
        <taxon>Embryophyta</taxon>
        <taxon>Tracheophyta</taxon>
        <taxon>Spermatophyta</taxon>
        <taxon>Magnoliopsida</taxon>
        <taxon>eudicotyledons</taxon>
        <taxon>Gunneridae</taxon>
        <taxon>Pentapetalae</taxon>
        <taxon>rosids</taxon>
        <taxon>fabids</taxon>
        <taxon>Malpighiales</taxon>
        <taxon>Linaceae</taxon>
        <taxon>Linum</taxon>
    </lineage>
</organism>
<keyword evidence="3" id="KW-1185">Reference proteome</keyword>
<dbReference type="Gene3D" id="3.40.50.300">
    <property type="entry name" value="P-loop containing nucleotide triphosphate hydrolases"/>
    <property type="match status" value="1"/>
</dbReference>
<evidence type="ECO:0000313" key="2">
    <source>
        <dbReference type="EMBL" id="CAI0473375.1"/>
    </source>
</evidence>
<dbReference type="InterPro" id="IPR027417">
    <property type="entry name" value="P-loop_NTPase"/>
</dbReference>
<dbReference type="Proteomes" id="UP001154282">
    <property type="component" value="Unassembled WGS sequence"/>
</dbReference>
<dbReference type="InterPro" id="IPR002182">
    <property type="entry name" value="NB-ARC"/>
</dbReference>